<dbReference type="InterPro" id="IPR000873">
    <property type="entry name" value="AMP-dep_synth/lig_dom"/>
</dbReference>
<comment type="similarity">
    <text evidence="1">Belongs to the ATP-dependent AMP-binding enzyme family.</text>
</comment>
<comment type="caution">
    <text evidence="4">The sequence shown here is derived from an EMBL/GenBank/DDBJ whole genome shotgun (WGS) entry which is preliminary data.</text>
</comment>
<dbReference type="Proteomes" id="UP000606974">
    <property type="component" value="Unassembled WGS sequence"/>
</dbReference>
<evidence type="ECO:0000256" key="2">
    <source>
        <dbReference type="ARBA" id="ARBA00022598"/>
    </source>
</evidence>
<feature type="domain" description="AMP-dependent synthetase/ligase" evidence="3">
    <location>
        <begin position="147"/>
        <end position="510"/>
    </location>
</feature>
<dbReference type="GO" id="GO:0031956">
    <property type="term" value="F:medium-chain fatty acid-CoA ligase activity"/>
    <property type="evidence" value="ECO:0007669"/>
    <property type="project" value="TreeGrafter"/>
</dbReference>
<evidence type="ECO:0000259" key="3">
    <source>
        <dbReference type="Pfam" id="PF00501"/>
    </source>
</evidence>
<dbReference type="Pfam" id="PF00501">
    <property type="entry name" value="AMP-binding"/>
    <property type="match status" value="1"/>
</dbReference>
<organism evidence="4 5">
    <name type="scientific">Endocarpon pusillum</name>
    <dbReference type="NCBI Taxonomy" id="364733"/>
    <lineage>
        <taxon>Eukaryota</taxon>
        <taxon>Fungi</taxon>
        <taxon>Dikarya</taxon>
        <taxon>Ascomycota</taxon>
        <taxon>Pezizomycotina</taxon>
        <taxon>Eurotiomycetes</taxon>
        <taxon>Chaetothyriomycetidae</taxon>
        <taxon>Verrucariales</taxon>
        <taxon>Verrucariaceae</taxon>
        <taxon>Endocarpon</taxon>
    </lineage>
</organism>
<gene>
    <name evidence="4" type="ORF">GJ744_004502</name>
</gene>
<dbReference type="InterPro" id="IPR045851">
    <property type="entry name" value="AMP-bd_C_sf"/>
</dbReference>
<dbReference type="PANTHER" id="PTHR43201:SF5">
    <property type="entry name" value="MEDIUM-CHAIN ACYL-COA LIGASE ACSF2, MITOCHONDRIAL"/>
    <property type="match status" value="1"/>
</dbReference>
<dbReference type="EMBL" id="JAACFV010000002">
    <property type="protein sequence ID" value="KAF7514177.1"/>
    <property type="molecule type" value="Genomic_DNA"/>
</dbReference>
<evidence type="ECO:0000313" key="5">
    <source>
        <dbReference type="Proteomes" id="UP000606974"/>
    </source>
</evidence>
<dbReference type="AlphaFoldDB" id="A0A8H7AWH6"/>
<dbReference type="InterPro" id="IPR042099">
    <property type="entry name" value="ANL_N_sf"/>
</dbReference>
<sequence>MTPVGAFLLSLLLPGKKEKEHEEAITEQSAEIDGGVWERLSVFEHIEQGLKKNPDGPAVICTFQPASYLDDLVPGDAKIQRPDALWQQQLYNGPVHQPNGVLEDHNVENNDHQNVIPWGKQQNGFGIPIKQEHAVQNAMPNRTCLILSYIQLHRTALNLAAGLLANGAQPNTTMLMLIPNGSEYALLLWTCILLRITYVSLDPASLDISGIMTLKHTLQTLKPQLVVAPDALSGKALDIAVSELQLPQPIRLCLSPPGTGGWKSLVDVSADGAKSPVDEAALVAAARHDNPQRILSIIFTSGTSGRPKGCPMRVAGMSHVLQSQSWLVDSEAGAFALQQAHNSRGIAPAQTLQTWRAGGAVVMTGQELNVRAAAKAIRQFGVTFIALTPPMVHEMAAELAARPLDVSFVKKIQVGGDAVTKGILTKCAALFPRAQVCVNHGMTEGGGSFVWPFFDTPASKIPYFGEICPIGAVAPGSVIRIWDTEKKCVVRRGELGELHILSGSIIGHYWGGRSEESFYNDRKGRWFNTGDIAMVDRDGLVFILGRRKDMIKRAGVGIMPAAIESSIEAFTGAQTIVVPAPHHVLGAEPFAVLDSYNGKTEAQIKDHVRAALGRDYALGGLASLKQLGLVEFPVNLTHKVIKSEVQTAVVKHLERITRGG</sequence>
<dbReference type="OrthoDB" id="10253869at2759"/>
<dbReference type="PROSITE" id="PS00455">
    <property type="entry name" value="AMP_BINDING"/>
    <property type="match status" value="1"/>
</dbReference>
<dbReference type="CDD" id="cd04433">
    <property type="entry name" value="AFD_class_I"/>
    <property type="match status" value="1"/>
</dbReference>
<evidence type="ECO:0000256" key="1">
    <source>
        <dbReference type="ARBA" id="ARBA00006432"/>
    </source>
</evidence>
<keyword evidence="2" id="KW-0436">Ligase</keyword>
<name>A0A8H7AWH6_9EURO</name>
<keyword evidence="5" id="KW-1185">Reference proteome</keyword>
<dbReference type="PANTHER" id="PTHR43201">
    <property type="entry name" value="ACYL-COA SYNTHETASE"/>
    <property type="match status" value="1"/>
</dbReference>
<proteinExistence type="inferred from homology"/>
<accession>A0A8H7AWH6</accession>
<dbReference type="Gene3D" id="3.30.300.30">
    <property type="match status" value="1"/>
</dbReference>
<dbReference type="SUPFAM" id="SSF56801">
    <property type="entry name" value="Acetyl-CoA synthetase-like"/>
    <property type="match status" value="1"/>
</dbReference>
<dbReference type="GO" id="GO:0006631">
    <property type="term" value="P:fatty acid metabolic process"/>
    <property type="evidence" value="ECO:0007669"/>
    <property type="project" value="TreeGrafter"/>
</dbReference>
<protein>
    <recommendedName>
        <fullName evidence="3">AMP-dependent synthetase/ligase domain-containing protein</fullName>
    </recommendedName>
</protein>
<dbReference type="Gene3D" id="3.40.50.12780">
    <property type="entry name" value="N-terminal domain of ligase-like"/>
    <property type="match status" value="1"/>
</dbReference>
<reference evidence="4" key="1">
    <citation type="submission" date="2020-02" db="EMBL/GenBank/DDBJ databases">
        <authorList>
            <person name="Palmer J.M."/>
        </authorList>
    </citation>
    <scope>NUCLEOTIDE SEQUENCE</scope>
    <source>
        <strain evidence="4">EPUS1.4</strain>
        <tissue evidence="4">Thallus</tissue>
    </source>
</reference>
<evidence type="ECO:0000313" key="4">
    <source>
        <dbReference type="EMBL" id="KAF7514177.1"/>
    </source>
</evidence>
<dbReference type="InterPro" id="IPR020845">
    <property type="entry name" value="AMP-binding_CS"/>
</dbReference>